<gene>
    <name evidence="1" type="ORF">C9J27_07805</name>
</gene>
<dbReference type="PROSITE" id="PS51352">
    <property type="entry name" value="THIOREDOXIN_2"/>
    <property type="match status" value="1"/>
</dbReference>
<dbReference type="InterPro" id="IPR013766">
    <property type="entry name" value="Thioredoxin_domain"/>
</dbReference>
<dbReference type="RefSeq" id="WP_036791029.1">
    <property type="nucleotide sequence ID" value="NZ_LN794353.1"/>
</dbReference>
<name>A0A0B7JIN7_9GAMM</name>
<dbReference type="Pfam" id="PF13905">
    <property type="entry name" value="Thioredoxin_8"/>
    <property type="match status" value="1"/>
</dbReference>
<accession>A0A2T3KKL8</accession>
<dbReference type="EMBL" id="PYNF01000004">
    <property type="protein sequence ID" value="PSV00127.1"/>
    <property type="molecule type" value="Genomic_DNA"/>
</dbReference>
<dbReference type="PANTHER" id="PTHR42852:SF17">
    <property type="entry name" value="THIOREDOXIN-LIKE PROTEIN HI_1115"/>
    <property type="match status" value="1"/>
</dbReference>
<dbReference type="InterPro" id="IPR050553">
    <property type="entry name" value="Thioredoxin_ResA/DsbE_sf"/>
</dbReference>
<sequence length="183" mass="20914">MSSNINKSPRHKWRGWLKSIIIFIIMFTIASTALEMWRNRHLNQMQVSAATQQAFTTIDGQKVDIFKDSYDQTVLVYAWATWCGSCKIVSPMINWINNQSWLNIKVVTIAMQSGDDRRLHAYLNMKGYDFPVVNINSNLLTKQWKLSRAPTILIIKNGKIQSTTAGLVTPPGLLARLAWVDMK</sequence>
<dbReference type="PANTHER" id="PTHR42852">
    <property type="entry name" value="THIOL:DISULFIDE INTERCHANGE PROTEIN DSBE"/>
    <property type="match status" value="1"/>
</dbReference>
<dbReference type="InterPro" id="IPR012336">
    <property type="entry name" value="Thioredoxin-like_fold"/>
</dbReference>
<dbReference type="Proteomes" id="UP000241426">
    <property type="component" value="Unassembled WGS sequence"/>
</dbReference>
<dbReference type="AlphaFoldDB" id="A0A0B7JIN7"/>
<evidence type="ECO:0000313" key="2">
    <source>
        <dbReference type="Proteomes" id="UP000241426"/>
    </source>
</evidence>
<protein>
    <submittedName>
        <fullName evidence="1">Protein disulfide oxidoreductase</fullName>
    </submittedName>
</protein>
<evidence type="ECO:0000313" key="1">
    <source>
        <dbReference type="EMBL" id="PSV00127.1"/>
    </source>
</evidence>
<comment type="caution">
    <text evidence="1">The sequence shown here is derived from an EMBL/GenBank/DDBJ whole genome shotgun (WGS) entry which is preliminary data.</text>
</comment>
<dbReference type="InterPro" id="IPR036249">
    <property type="entry name" value="Thioredoxin-like_sf"/>
</dbReference>
<organism evidence="1 2">
    <name type="scientific">Photobacterium kishitanii</name>
    <dbReference type="NCBI Taxonomy" id="318456"/>
    <lineage>
        <taxon>Bacteria</taxon>
        <taxon>Pseudomonadati</taxon>
        <taxon>Pseudomonadota</taxon>
        <taxon>Gammaproteobacteria</taxon>
        <taxon>Vibrionales</taxon>
        <taxon>Vibrionaceae</taxon>
        <taxon>Photobacterium</taxon>
    </lineage>
</organism>
<accession>A0A0B7JIN7</accession>
<reference evidence="1 2" key="1">
    <citation type="submission" date="2018-01" db="EMBL/GenBank/DDBJ databases">
        <title>Whole genome sequencing of Histamine producing bacteria.</title>
        <authorList>
            <person name="Butler K."/>
        </authorList>
    </citation>
    <scope>NUCLEOTIDE SEQUENCE [LARGE SCALE GENOMIC DNA]</scope>
    <source>
        <strain evidence="1 2">FS-7.2</strain>
    </source>
</reference>
<proteinExistence type="predicted"/>
<dbReference type="eggNOG" id="COG0526">
    <property type="taxonomic scope" value="Bacteria"/>
</dbReference>
<dbReference type="Gene3D" id="3.40.30.10">
    <property type="entry name" value="Glutaredoxin"/>
    <property type="match status" value="1"/>
</dbReference>
<dbReference type="SUPFAM" id="SSF52833">
    <property type="entry name" value="Thioredoxin-like"/>
    <property type="match status" value="1"/>
</dbReference>
<dbReference type="GeneID" id="29945730"/>